<evidence type="ECO:0000259" key="1">
    <source>
        <dbReference type="PROSITE" id="PS51644"/>
    </source>
</evidence>
<reference evidence="2 3" key="1">
    <citation type="submission" date="2019-07" db="EMBL/GenBank/DDBJ databases">
        <authorList>
            <person name="Cremers G."/>
        </authorList>
    </citation>
    <scope>NUCLEOTIDE SEQUENCE [LARGE SCALE GENOMIC DNA]</scope>
</reference>
<dbReference type="CDD" id="cd11297">
    <property type="entry name" value="PIN_LabA-like_N_1"/>
    <property type="match status" value="1"/>
</dbReference>
<evidence type="ECO:0000313" key="3">
    <source>
        <dbReference type="Proteomes" id="UP000334340"/>
    </source>
</evidence>
<proteinExistence type="predicted"/>
<organism evidence="2 3">
    <name type="scientific">Candidatus Methylomirabilis lanthanidiphila</name>
    <dbReference type="NCBI Taxonomy" id="2211376"/>
    <lineage>
        <taxon>Bacteria</taxon>
        <taxon>Candidatus Methylomirabilota</taxon>
        <taxon>Candidatus Methylomirabilia</taxon>
        <taxon>Candidatus Methylomirabilales</taxon>
        <taxon>Candidatus Methylomirabilaceae</taxon>
        <taxon>Candidatus Methylomirabilis</taxon>
    </lineage>
</organism>
<dbReference type="Proteomes" id="UP000334340">
    <property type="component" value="Unassembled WGS sequence"/>
</dbReference>
<keyword evidence="3" id="KW-1185">Reference proteome</keyword>
<dbReference type="CDD" id="cd10146">
    <property type="entry name" value="LabA_like_C"/>
    <property type="match status" value="1"/>
</dbReference>
<dbReference type="Pfam" id="PF12872">
    <property type="entry name" value="OST-HTH"/>
    <property type="match status" value="1"/>
</dbReference>
<dbReference type="GO" id="GO:0004540">
    <property type="term" value="F:RNA nuclease activity"/>
    <property type="evidence" value="ECO:0007669"/>
    <property type="project" value="InterPro"/>
</dbReference>
<dbReference type="Pfam" id="PF01936">
    <property type="entry name" value="NYN"/>
    <property type="match status" value="1"/>
</dbReference>
<dbReference type="InterPro" id="IPR021139">
    <property type="entry name" value="NYN"/>
</dbReference>
<feature type="domain" description="HTH OST-type" evidence="1">
    <location>
        <begin position="173"/>
        <end position="248"/>
    </location>
</feature>
<dbReference type="PANTHER" id="PTHR35811:SF1">
    <property type="entry name" value="HTH OST-TYPE DOMAIN-CONTAINING PROTEIN"/>
    <property type="match status" value="1"/>
</dbReference>
<dbReference type="Gene3D" id="3.40.50.1010">
    <property type="entry name" value="5'-nuclease"/>
    <property type="match status" value="1"/>
</dbReference>
<dbReference type="Gene3D" id="3.30.420.610">
    <property type="entry name" value="LOTUS domain-like"/>
    <property type="match status" value="1"/>
</dbReference>
<gene>
    <name evidence="2" type="ORF">MELA_02611</name>
</gene>
<dbReference type="PROSITE" id="PS51644">
    <property type="entry name" value="HTH_OST"/>
    <property type="match status" value="1"/>
</dbReference>
<sequence length="251" mass="28622">MNEEKRLALFIDFENIAIGIKEAKHKQFEIGLVLERLVEKGKIMVKRAYADWGRYAEHKRALHEAAIELIDIPQKRISGKNSADIRLAVDAMDMAYSKEHLDTFVIVSGDSDFSPLVSKLRENNKEVIGLGVKNSVSELLVDNCDEFIYYEDLIRHPKKPPVLSGLPEKKMEVFELLGDSIQALLRENKEVLWGSMVKQTMIRKRPSFNEGYYGYSTFSKLLEDAAKHNIIELKRDPKSGTYIITSFAEAA</sequence>
<dbReference type="PANTHER" id="PTHR35811">
    <property type="entry name" value="SLR1870 PROTEIN"/>
    <property type="match status" value="1"/>
</dbReference>
<dbReference type="InterPro" id="IPR025605">
    <property type="entry name" value="OST-HTH/LOTUS_dom"/>
</dbReference>
<dbReference type="AlphaFoldDB" id="A0A564ZLK1"/>
<dbReference type="EMBL" id="CABIKM010000046">
    <property type="protein sequence ID" value="VUZ86211.1"/>
    <property type="molecule type" value="Genomic_DNA"/>
</dbReference>
<evidence type="ECO:0000313" key="2">
    <source>
        <dbReference type="EMBL" id="VUZ86211.1"/>
    </source>
</evidence>
<dbReference type="InterPro" id="IPR041966">
    <property type="entry name" value="LOTUS-like"/>
</dbReference>
<name>A0A564ZLK1_9BACT</name>
<accession>A0A564ZLK1</accession>
<protein>
    <submittedName>
        <fullName evidence="2">NYN domain protein</fullName>
    </submittedName>
</protein>